<evidence type="ECO:0000256" key="7">
    <source>
        <dbReference type="SAM" id="MobiDB-lite"/>
    </source>
</evidence>
<proteinExistence type="inferred from homology"/>
<dbReference type="AlphaFoldDB" id="A0AAW1QAA1"/>
<dbReference type="InterPro" id="IPR027408">
    <property type="entry name" value="PNPase/RNase_PH_dom_sf"/>
</dbReference>
<evidence type="ECO:0000259" key="9">
    <source>
        <dbReference type="Pfam" id="PF03725"/>
    </source>
</evidence>
<dbReference type="GO" id="GO:0034473">
    <property type="term" value="P:U1 snRNA 3'-end processing"/>
    <property type="evidence" value="ECO:0007669"/>
    <property type="project" value="TreeGrafter"/>
</dbReference>
<dbReference type="PANTHER" id="PTHR11097:SF14">
    <property type="entry name" value="EXOSOME COMPLEX COMPONENT RRP45"/>
    <property type="match status" value="1"/>
</dbReference>
<sequence>MQRDADAAISNNEKAFIIKALQEEQRVDGRRPFDYRPLVFQFAADDSTATVQLGDTCVMAVVTGMLEAPFPDRPTEGSIRFFVELSPMASPAFEGGRKGEATVEVTRLVERGLRDTRAVDLEALCVLAGRKVWALRVDVAVLDHGGNLMDAVFLASMAALMAYRRPDVTIDAGRGGEQAQVTVHSAHVKEPLPLSIHHLPLAVTFALFQEGEVLAVDPDLKEEAGAAGRLTVVMNTHQEVCALHKVTGGGVSKEQLLRLLRIASVKVEELSGQLKAALETHETAHVAARVRRSRPTALATPPGRNIAVLASNEAIGRKPLKTEAASVLNSAQAEIDMLEAAAAASESSQGASSSGVSSEQDGVEDNAAGSMEAREECIKETPGSGHMEQSAWPAAAGAAQSEGPGAQAAQKRTVRNEVSEAVDELEQLAAIIAGAGNRGTGDRIGGTPALEDALKQPPTQKGKRPKHMG</sequence>
<dbReference type="Pfam" id="PF01138">
    <property type="entry name" value="RNase_PH"/>
    <property type="match status" value="1"/>
</dbReference>
<dbReference type="EMBL" id="JALJOR010000004">
    <property type="protein sequence ID" value="KAK9817867.1"/>
    <property type="molecule type" value="Genomic_DNA"/>
</dbReference>
<dbReference type="SUPFAM" id="SSF55666">
    <property type="entry name" value="Ribonuclease PH domain 2-like"/>
    <property type="match status" value="1"/>
</dbReference>
<dbReference type="InterPro" id="IPR020568">
    <property type="entry name" value="Ribosomal_Su5_D2-typ_SF"/>
</dbReference>
<dbReference type="GO" id="GO:0034476">
    <property type="term" value="P:U5 snRNA 3'-end processing"/>
    <property type="evidence" value="ECO:0007669"/>
    <property type="project" value="TreeGrafter"/>
</dbReference>
<dbReference type="GO" id="GO:0000467">
    <property type="term" value="P:exonucleolytic trimming to generate mature 3'-end of 5.8S rRNA from tricistronic rRNA transcript (SSU-rRNA, 5.8S rRNA, LSU-rRNA)"/>
    <property type="evidence" value="ECO:0007669"/>
    <property type="project" value="TreeGrafter"/>
</dbReference>
<protein>
    <recommendedName>
        <fullName evidence="12">Exosome complex component RRP45</fullName>
    </recommendedName>
</protein>
<dbReference type="InterPro" id="IPR050590">
    <property type="entry name" value="Exosome_comp_Rrp42_subfam"/>
</dbReference>
<keyword evidence="11" id="KW-1185">Reference proteome</keyword>
<dbReference type="GO" id="GO:0071035">
    <property type="term" value="P:nuclear polyadenylation-dependent rRNA catabolic process"/>
    <property type="evidence" value="ECO:0007669"/>
    <property type="project" value="TreeGrafter"/>
</dbReference>
<evidence type="ECO:0000256" key="3">
    <source>
        <dbReference type="ARBA" id="ARBA00006678"/>
    </source>
</evidence>
<dbReference type="Proteomes" id="UP001489004">
    <property type="component" value="Unassembled WGS sequence"/>
</dbReference>
<comment type="subcellular location">
    <subcellularLocation>
        <location evidence="2">Cytoplasm</location>
    </subcellularLocation>
    <subcellularLocation>
        <location evidence="1">Nucleus</location>
    </subcellularLocation>
</comment>
<evidence type="ECO:0000313" key="11">
    <source>
        <dbReference type="Proteomes" id="UP001489004"/>
    </source>
</evidence>
<evidence type="ECO:0008006" key="12">
    <source>
        <dbReference type="Google" id="ProtNLM"/>
    </source>
</evidence>
<organism evidence="10 11">
    <name type="scientific">[Myrmecia] bisecta</name>
    <dbReference type="NCBI Taxonomy" id="41462"/>
    <lineage>
        <taxon>Eukaryota</taxon>
        <taxon>Viridiplantae</taxon>
        <taxon>Chlorophyta</taxon>
        <taxon>core chlorophytes</taxon>
        <taxon>Trebouxiophyceae</taxon>
        <taxon>Trebouxiales</taxon>
        <taxon>Trebouxiaceae</taxon>
        <taxon>Myrmecia</taxon>
    </lineage>
</organism>
<dbReference type="InterPro" id="IPR033100">
    <property type="entry name" value="Rrp45"/>
</dbReference>
<evidence type="ECO:0000256" key="6">
    <source>
        <dbReference type="ARBA" id="ARBA00023242"/>
    </source>
</evidence>
<dbReference type="GO" id="GO:0000176">
    <property type="term" value="C:nuclear exosome (RNase complex)"/>
    <property type="evidence" value="ECO:0007669"/>
    <property type="project" value="TreeGrafter"/>
</dbReference>
<evidence type="ECO:0000256" key="4">
    <source>
        <dbReference type="ARBA" id="ARBA00022490"/>
    </source>
</evidence>
<comment type="caution">
    <text evidence="10">The sequence shown here is derived from an EMBL/GenBank/DDBJ whole genome shotgun (WGS) entry which is preliminary data.</text>
</comment>
<name>A0AAW1QAA1_9CHLO</name>
<dbReference type="CDD" id="cd11368">
    <property type="entry name" value="RNase_PH_RRP45"/>
    <property type="match status" value="1"/>
</dbReference>
<dbReference type="GO" id="GO:0034475">
    <property type="term" value="P:U4 snRNA 3'-end processing"/>
    <property type="evidence" value="ECO:0007669"/>
    <property type="project" value="TreeGrafter"/>
</dbReference>
<keyword evidence="5" id="KW-0694">RNA-binding</keyword>
<dbReference type="GO" id="GO:0071038">
    <property type="term" value="P:TRAMP-dependent tRNA surveillance pathway"/>
    <property type="evidence" value="ECO:0007669"/>
    <property type="project" value="TreeGrafter"/>
</dbReference>
<dbReference type="GO" id="GO:0000177">
    <property type="term" value="C:cytoplasmic exosome (RNase complex)"/>
    <property type="evidence" value="ECO:0007669"/>
    <property type="project" value="TreeGrafter"/>
</dbReference>
<comment type="similarity">
    <text evidence="3">Belongs to the RNase PH family.</text>
</comment>
<dbReference type="InterPro" id="IPR036345">
    <property type="entry name" value="ExoRNase_PH_dom2_sf"/>
</dbReference>
<evidence type="ECO:0000313" key="10">
    <source>
        <dbReference type="EMBL" id="KAK9817867.1"/>
    </source>
</evidence>
<keyword evidence="4" id="KW-0963">Cytoplasm</keyword>
<dbReference type="GO" id="GO:0071028">
    <property type="term" value="P:nuclear mRNA surveillance"/>
    <property type="evidence" value="ECO:0007669"/>
    <property type="project" value="TreeGrafter"/>
</dbReference>
<feature type="domain" description="Exoribonuclease phosphorolytic" evidence="9">
    <location>
        <begin position="198"/>
        <end position="264"/>
    </location>
</feature>
<keyword evidence="6" id="KW-0539">Nucleus</keyword>
<dbReference type="SUPFAM" id="SSF54211">
    <property type="entry name" value="Ribosomal protein S5 domain 2-like"/>
    <property type="match status" value="1"/>
</dbReference>
<evidence type="ECO:0000259" key="8">
    <source>
        <dbReference type="Pfam" id="PF01138"/>
    </source>
</evidence>
<dbReference type="GO" id="GO:0016075">
    <property type="term" value="P:rRNA catabolic process"/>
    <property type="evidence" value="ECO:0007669"/>
    <property type="project" value="TreeGrafter"/>
</dbReference>
<evidence type="ECO:0000256" key="5">
    <source>
        <dbReference type="ARBA" id="ARBA00022884"/>
    </source>
</evidence>
<dbReference type="InterPro" id="IPR015847">
    <property type="entry name" value="ExoRNase_PH_dom2"/>
</dbReference>
<accession>A0AAW1QAA1</accession>
<feature type="compositionally biased region" description="Low complexity" evidence="7">
    <location>
        <begin position="388"/>
        <end position="410"/>
    </location>
</feature>
<feature type="region of interest" description="Disordered" evidence="7">
    <location>
        <begin position="436"/>
        <end position="469"/>
    </location>
</feature>
<evidence type="ECO:0000256" key="2">
    <source>
        <dbReference type="ARBA" id="ARBA00004496"/>
    </source>
</evidence>
<gene>
    <name evidence="10" type="ORF">WJX72_003394</name>
</gene>
<reference evidence="10 11" key="1">
    <citation type="journal article" date="2024" name="Nat. Commun.">
        <title>Phylogenomics reveals the evolutionary origins of lichenization in chlorophyte algae.</title>
        <authorList>
            <person name="Puginier C."/>
            <person name="Libourel C."/>
            <person name="Otte J."/>
            <person name="Skaloud P."/>
            <person name="Haon M."/>
            <person name="Grisel S."/>
            <person name="Petersen M."/>
            <person name="Berrin J.G."/>
            <person name="Delaux P.M."/>
            <person name="Dal Grande F."/>
            <person name="Keller J."/>
        </authorList>
    </citation>
    <scope>NUCLEOTIDE SEQUENCE [LARGE SCALE GENOMIC DNA]</scope>
    <source>
        <strain evidence="10 11">SAG 2043</strain>
    </source>
</reference>
<dbReference type="GO" id="GO:0035925">
    <property type="term" value="F:mRNA 3'-UTR AU-rich region binding"/>
    <property type="evidence" value="ECO:0007669"/>
    <property type="project" value="TreeGrafter"/>
</dbReference>
<dbReference type="InterPro" id="IPR001247">
    <property type="entry name" value="ExoRNase_PH_dom1"/>
</dbReference>
<evidence type="ECO:0000256" key="1">
    <source>
        <dbReference type="ARBA" id="ARBA00004123"/>
    </source>
</evidence>
<feature type="domain" description="Exoribonuclease phosphorolytic" evidence="8">
    <location>
        <begin position="35"/>
        <end position="166"/>
    </location>
</feature>
<feature type="compositionally biased region" description="Low complexity" evidence="7">
    <location>
        <begin position="344"/>
        <end position="360"/>
    </location>
</feature>
<dbReference type="Pfam" id="PF03725">
    <property type="entry name" value="RNase_PH_C"/>
    <property type="match status" value="1"/>
</dbReference>
<dbReference type="PANTHER" id="PTHR11097">
    <property type="entry name" value="EXOSOME COMPLEX EXONUCLEASE RIBOSOMAL RNA PROCESSING PROTEIN"/>
    <property type="match status" value="1"/>
</dbReference>
<feature type="region of interest" description="Disordered" evidence="7">
    <location>
        <begin position="344"/>
        <end position="416"/>
    </location>
</feature>
<dbReference type="Gene3D" id="3.30.230.70">
    <property type="entry name" value="GHMP Kinase, N-terminal domain"/>
    <property type="match status" value="1"/>
</dbReference>